<accession>A0ABX7QTJ7</accession>
<dbReference type="SUPFAM" id="SSF48498">
    <property type="entry name" value="Tetracyclin repressor-like, C-terminal domain"/>
    <property type="match status" value="1"/>
</dbReference>
<dbReference type="PANTHER" id="PTHR30055:SF234">
    <property type="entry name" value="HTH-TYPE TRANSCRIPTIONAL REGULATOR BETI"/>
    <property type="match status" value="1"/>
</dbReference>
<dbReference type="InterPro" id="IPR036271">
    <property type="entry name" value="Tet_transcr_reg_TetR-rel_C_sf"/>
</dbReference>
<evidence type="ECO:0000256" key="4">
    <source>
        <dbReference type="PROSITE-ProRule" id="PRU00335"/>
    </source>
</evidence>
<evidence type="ECO:0000256" key="2">
    <source>
        <dbReference type="ARBA" id="ARBA00023125"/>
    </source>
</evidence>
<dbReference type="SUPFAM" id="SSF46689">
    <property type="entry name" value="Homeodomain-like"/>
    <property type="match status" value="1"/>
</dbReference>
<dbReference type="RefSeq" id="WP_207356001.1">
    <property type="nucleotide sequence ID" value="NZ_CP071503.1"/>
</dbReference>
<dbReference type="InterPro" id="IPR009057">
    <property type="entry name" value="Homeodomain-like_sf"/>
</dbReference>
<dbReference type="InterPro" id="IPR050109">
    <property type="entry name" value="HTH-type_TetR-like_transc_reg"/>
</dbReference>
<dbReference type="Pfam" id="PF00440">
    <property type="entry name" value="TetR_N"/>
    <property type="match status" value="1"/>
</dbReference>
<evidence type="ECO:0000256" key="3">
    <source>
        <dbReference type="ARBA" id="ARBA00023163"/>
    </source>
</evidence>
<feature type="domain" description="HTH tetR-type" evidence="5">
    <location>
        <begin position="20"/>
        <end position="80"/>
    </location>
</feature>
<dbReference type="InterPro" id="IPR001647">
    <property type="entry name" value="HTH_TetR"/>
</dbReference>
<evidence type="ECO:0000256" key="1">
    <source>
        <dbReference type="ARBA" id="ARBA00023015"/>
    </source>
</evidence>
<dbReference type="Gene3D" id="1.10.357.10">
    <property type="entry name" value="Tetracycline Repressor, domain 2"/>
    <property type="match status" value="1"/>
</dbReference>
<feature type="DNA-binding region" description="H-T-H motif" evidence="4">
    <location>
        <begin position="43"/>
        <end position="62"/>
    </location>
</feature>
<dbReference type="Gene3D" id="1.10.10.60">
    <property type="entry name" value="Homeodomain-like"/>
    <property type="match status" value="1"/>
</dbReference>
<keyword evidence="1" id="KW-0805">Transcription regulation</keyword>
<keyword evidence="7" id="KW-1185">Reference proteome</keyword>
<reference evidence="6 7" key="1">
    <citation type="submission" date="2021-03" db="EMBL/GenBank/DDBJ databases">
        <title>Novel species identification of genus Shewanella.</title>
        <authorList>
            <person name="Liu G."/>
            <person name="Zhang Q."/>
        </authorList>
    </citation>
    <scope>NUCLEOTIDE SEQUENCE [LARGE SCALE GENOMIC DNA]</scope>
    <source>
        <strain evidence="6 7">FJAT-51800</strain>
    </source>
</reference>
<evidence type="ECO:0000313" key="7">
    <source>
        <dbReference type="Proteomes" id="UP000662770"/>
    </source>
</evidence>
<sequence>MTDTPSTAPRRRGRRHSNEISGREALLSSAIKAFAQHGYEAASLRTIASGADVDVALCARLFGNKAKLWQAVLDTVADEFEQKHRATFEAINQLADSQPYQAMYQFIEFHTRFTIEHPDLSAFMLQEATMNAERTKVIQQQVIKPMQQPMLAVVAKAKAAGVIDYHDPSLFLRMLVAAIVFPLTVPEVSPSAHSQPLQQRIVAEVSNIYLRQPITQ</sequence>
<protein>
    <submittedName>
        <fullName evidence="6">TetR/AcrR family transcriptional regulator</fullName>
    </submittedName>
</protein>
<evidence type="ECO:0000313" key="6">
    <source>
        <dbReference type="EMBL" id="QSX34803.1"/>
    </source>
</evidence>
<dbReference type="EMBL" id="CP071503">
    <property type="protein sequence ID" value="QSX34803.1"/>
    <property type="molecule type" value="Genomic_DNA"/>
</dbReference>
<organism evidence="6 7">
    <name type="scientific">Shewanella avicenniae</name>
    <dbReference type="NCBI Taxonomy" id="2814294"/>
    <lineage>
        <taxon>Bacteria</taxon>
        <taxon>Pseudomonadati</taxon>
        <taxon>Pseudomonadota</taxon>
        <taxon>Gammaproteobacteria</taxon>
        <taxon>Alteromonadales</taxon>
        <taxon>Shewanellaceae</taxon>
        <taxon>Shewanella</taxon>
    </lineage>
</organism>
<dbReference type="PROSITE" id="PS50977">
    <property type="entry name" value="HTH_TETR_2"/>
    <property type="match status" value="1"/>
</dbReference>
<dbReference type="Proteomes" id="UP000662770">
    <property type="component" value="Chromosome"/>
</dbReference>
<dbReference type="PANTHER" id="PTHR30055">
    <property type="entry name" value="HTH-TYPE TRANSCRIPTIONAL REGULATOR RUTR"/>
    <property type="match status" value="1"/>
</dbReference>
<name>A0ABX7QTJ7_9GAMM</name>
<gene>
    <name evidence="6" type="ORF">JYB87_06145</name>
</gene>
<evidence type="ECO:0000259" key="5">
    <source>
        <dbReference type="PROSITE" id="PS50977"/>
    </source>
</evidence>
<proteinExistence type="predicted"/>
<keyword evidence="3" id="KW-0804">Transcription</keyword>
<keyword evidence="2 4" id="KW-0238">DNA-binding</keyword>